<evidence type="ECO:0000256" key="1">
    <source>
        <dbReference type="SAM" id="MobiDB-lite"/>
    </source>
</evidence>
<sequence>MSDTERTGGRHLDGGRPLAAYADPLYVVCPRCGSRATVMTRPDLPELRYYAELRFRPRRLTCGDCALTREWTAERRGNALIGVRLGGPDDPFFGLPLWLQTPCRGKVLWAYNERHLDAVEAHVAATLRERGSGPAMSMVACLPAWVKAAGNRDDVLRAVEHLRAQHADPHHRPSAAYGHETPRRTADLYAGPPY</sequence>
<evidence type="ECO:0000313" key="2">
    <source>
        <dbReference type="EMBL" id="GLY81558.1"/>
    </source>
</evidence>
<name>A0A9W6RTP7_9ACTN</name>
<reference evidence="2" key="1">
    <citation type="submission" date="2023-03" db="EMBL/GenBank/DDBJ databases">
        <title>Actinoallomurus iriomotensis NBRC 103681.</title>
        <authorList>
            <person name="Ichikawa N."/>
            <person name="Sato H."/>
            <person name="Tonouchi N."/>
        </authorList>
    </citation>
    <scope>NUCLEOTIDE SEQUENCE</scope>
    <source>
        <strain evidence="2">NBRC 103681</strain>
    </source>
</reference>
<evidence type="ECO:0000313" key="3">
    <source>
        <dbReference type="Proteomes" id="UP001165135"/>
    </source>
</evidence>
<accession>A0A9W6RTP7</accession>
<comment type="caution">
    <text evidence="2">The sequence shown here is derived from an EMBL/GenBank/DDBJ whole genome shotgun (WGS) entry which is preliminary data.</text>
</comment>
<dbReference type="Proteomes" id="UP001165135">
    <property type="component" value="Unassembled WGS sequence"/>
</dbReference>
<feature type="region of interest" description="Disordered" evidence="1">
    <location>
        <begin position="165"/>
        <end position="194"/>
    </location>
</feature>
<dbReference type="EMBL" id="BSTJ01000020">
    <property type="protein sequence ID" value="GLY81558.1"/>
    <property type="molecule type" value="Genomic_DNA"/>
</dbReference>
<protein>
    <submittedName>
        <fullName evidence="2">Uncharacterized protein</fullName>
    </submittedName>
</protein>
<dbReference type="RefSeq" id="WP_285636159.1">
    <property type="nucleotide sequence ID" value="NZ_BSTJ01000020.1"/>
</dbReference>
<organism evidence="2 3">
    <name type="scientific">Actinoallomurus iriomotensis</name>
    <dbReference type="NCBI Taxonomy" id="478107"/>
    <lineage>
        <taxon>Bacteria</taxon>
        <taxon>Bacillati</taxon>
        <taxon>Actinomycetota</taxon>
        <taxon>Actinomycetes</taxon>
        <taxon>Streptosporangiales</taxon>
        <taxon>Thermomonosporaceae</taxon>
        <taxon>Actinoallomurus</taxon>
    </lineage>
</organism>
<proteinExistence type="predicted"/>
<dbReference type="AlphaFoldDB" id="A0A9W6RTP7"/>
<gene>
    <name evidence="2" type="ORF">Airi01_098250</name>
</gene>